<evidence type="ECO:0000313" key="3">
    <source>
        <dbReference type="Proteomes" id="UP000037274"/>
    </source>
</evidence>
<dbReference type="Proteomes" id="UP000037274">
    <property type="component" value="Unassembled WGS sequence"/>
</dbReference>
<gene>
    <name evidence="2" type="ORF">ACH49_18265</name>
</gene>
<feature type="compositionally biased region" description="Low complexity" evidence="1">
    <location>
        <begin position="63"/>
        <end position="75"/>
    </location>
</feature>
<evidence type="ECO:0000313" key="2">
    <source>
        <dbReference type="EMBL" id="KMS78050.1"/>
    </source>
</evidence>
<evidence type="ECO:0008006" key="4">
    <source>
        <dbReference type="Google" id="ProtNLM"/>
    </source>
</evidence>
<proteinExistence type="predicted"/>
<protein>
    <recommendedName>
        <fullName evidence="4">Secreted Protein</fullName>
    </recommendedName>
</protein>
<evidence type="ECO:0000256" key="1">
    <source>
        <dbReference type="SAM" id="MobiDB-lite"/>
    </source>
</evidence>
<organism evidence="2 3">
    <name type="scientific">Streptomyces leeuwenhoekii</name>
    <dbReference type="NCBI Taxonomy" id="1437453"/>
    <lineage>
        <taxon>Bacteria</taxon>
        <taxon>Bacillati</taxon>
        <taxon>Actinomycetota</taxon>
        <taxon>Actinomycetes</taxon>
        <taxon>Kitasatosporales</taxon>
        <taxon>Streptomycetaceae</taxon>
        <taxon>Streptomyces</taxon>
    </lineage>
</organism>
<reference evidence="2 3" key="1">
    <citation type="submission" date="2015-06" db="EMBL/GenBank/DDBJ databases">
        <title>Draft genome sequence of Streptomyces leeuwenhoekii C58, which produces the novel lasso peptide, chaxapeptin.</title>
        <authorList>
            <person name="Yi Y."/>
            <person name="Hai D."/>
            <person name="Jaspars M."/>
            <person name="Sheng H."/>
            <person name="Rateb M.E."/>
            <person name="Bull A."/>
            <person name="Goodfellow M."/>
            <person name="Asenjo J.A."/>
            <person name="Ebel R."/>
        </authorList>
    </citation>
    <scope>NUCLEOTIDE SEQUENCE [LARGE SCALE GENOMIC DNA]</scope>
    <source>
        <strain evidence="2 3">C58</strain>
    </source>
</reference>
<feature type="compositionally biased region" description="Low complexity" evidence="1">
    <location>
        <begin position="90"/>
        <end position="102"/>
    </location>
</feature>
<keyword evidence="3" id="KW-1185">Reference proteome</keyword>
<name>A0ABR5HWP4_STRLW</name>
<sequence>MLVLLVVWMVAADRWTDKDCGLGQSYGLVLTHGAPERYEGCHRTSLVDRSTRPIAWAQTWGPAAPGGRRWGATPAHARDDRPIDLGMKAWGGASPASAGEAPPASPRVQRLRTMPSAAVCGGDYLDDVLAGTVYGGPEPLSQKAP</sequence>
<accession>A0ABR5HWP4</accession>
<dbReference type="EMBL" id="LFEH01000064">
    <property type="protein sequence ID" value="KMS78050.1"/>
    <property type="molecule type" value="Genomic_DNA"/>
</dbReference>
<feature type="region of interest" description="Disordered" evidence="1">
    <location>
        <begin position="63"/>
        <end position="110"/>
    </location>
</feature>
<comment type="caution">
    <text evidence="2">The sequence shown here is derived from an EMBL/GenBank/DDBJ whole genome shotgun (WGS) entry which is preliminary data.</text>
</comment>